<evidence type="ECO:0000313" key="2">
    <source>
        <dbReference type="EMBL" id="QJY48295.1"/>
    </source>
</evidence>
<gene>
    <name evidence="2" type="ORF">HOP40_22920</name>
</gene>
<dbReference type="Pfam" id="PF13398">
    <property type="entry name" value="Peptidase_M50B"/>
    <property type="match status" value="1"/>
</dbReference>
<dbReference type="AlphaFoldDB" id="A0A6M6JLU8"/>
<accession>A0A6M6JLU8</accession>
<evidence type="ECO:0000313" key="3">
    <source>
        <dbReference type="Proteomes" id="UP000505377"/>
    </source>
</evidence>
<dbReference type="RefSeq" id="WP_172161843.1">
    <property type="nucleotide sequence ID" value="NZ_CP053564.1"/>
</dbReference>
<evidence type="ECO:0008006" key="4">
    <source>
        <dbReference type="Google" id="ProtNLM"/>
    </source>
</evidence>
<feature type="transmembrane region" description="Helical" evidence="1">
    <location>
        <begin position="79"/>
        <end position="101"/>
    </location>
</feature>
<dbReference type="KEGG" id="pbro:HOP40_22920"/>
<protein>
    <recommendedName>
        <fullName evidence="4">M50 family peptidase</fullName>
    </recommendedName>
</protein>
<feature type="transmembrane region" description="Helical" evidence="1">
    <location>
        <begin position="12"/>
        <end position="30"/>
    </location>
</feature>
<dbReference type="Proteomes" id="UP000505377">
    <property type="component" value="Chromosome"/>
</dbReference>
<feature type="transmembrane region" description="Helical" evidence="1">
    <location>
        <begin position="130"/>
        <end position="147"/>
    </location>
</feature>
<name>A0A6M6JLU8_9PSEU</name>
<organism evidence="2 3">
    <name type="scientific">Pseudonocardia broussonetiae</name>
    <dbReference type="NCBI Taxonomy" id="2736640"/>
    <lineage>
        <taxon>Bacteria</taxon>
        <taxon>Bacillati</taxon>
        <taxon>Actinomycetota</taxon>
        <taxon>Actinomycetes</taxon>
        <taxon>Pseudonocardiales</taxon>
        <taxon>Pseudonocardiaceae</taxon>
        <taxon>Pseudonocardia</taxon>
    </lineage>
</organism>
<reference evidence="2 3" key="1">
    <citation type="submission" date="2020-05" db="EMBL/GenBank/DDBJ databases">
        <authorList>
            <person name="Mo P."/>
        </authorList>
    </citation>
    <scope>NUCLEOTIDE SEQUENCE [LARGE SCALE GENOMIC DNA]</scope>
    <source>
        <strain evidence="2 3">Gen01</strain>
    </source>
</reference>
<feature type="transmembrane region" description="Helical" evidence="1">
    <location>
        <begin position="154"/>
        <end position="175"/>
    </location>
</feature>
<keyword evidence="1" id="KW-0472">Membrane</keyword>
<dbReference type="EMBL" id="CP053564">
    <property type="protein sequence ID" value="QJY48295.1"/>
    <property type="molecule type" value="Genomic_DNA"/>
</dbReference>
<keyword evidence="1" id="KW-1133">Transmembrane helix</keyword>
<keyword evidence="3" id="KW-1185">Reference proteome</keyword>
<evidence type="ECO:0000256" key="1">
    <source>
        <dbReference type="SAM" id="Phobius"/>
    </source>
</evidence>
<feature type="transmembrane region" description="Helical" evidence="1">
    <location>
        <begin position="195"/>
        <end position="213"/>
    </location>
</feature>
<sequence>MIGSVTPGAPVVHIAGFIALLLVTFTGQWAGSLVTIVHEGGHVVMGVLSGRTVTGFHVTEGDANGGATDIPGGWYVSNLFIGVIGYMTAPLLGLAGANLVLDGKAWSLLWASVLLLVFALLHARGFFTNLLVVGYGVLIGWVAVAGSPDLQATVGVLLVWWMLIGEFAGLVVLGVGGKGRGDPALLSRDFLVPGFVWVAWWWFVAVVCLWVGGRRLLGL</sequence>
<proteinExistence type="predicted"/>
<feature type="transmembrane region" description="Helical" evidence="1">
    <location>
        <begin position="108"/>
        <end position="124"/>
    </location>
</feature>
<keyword evidence="1" id="KW-0812">Transmembrane</keyword>
<dbReference type="InterPro" id="IPR049500">
    <property type="entry name" value="Peptidase_M50B-like"/>
</dbReference>